<proteinExistence type="predicted"/>
<dbReference type="Gene3D" id="2.120.10.70">
    <property type="entry name" value="Fucose-specific lectin"/>
    <property type="match status" value="1"/>
</dbReference>
<gene>
    <name evidence="1" type="ORF">CSAL01_03496</name>
</gene>
<dbReference type="OrthoDB" id="3800077at2759"/>
<name>A0A135T511_9PEZI</name>
<organism evidence="1 2">
    <name type="scientific">Colletotrichum salicis</name>
    <dbReference type="NCBI Taxonomy" id="1209931"/>
    <lineage>
        <taxon>Eukaryota</taxon>
        <taxon>Fungi</taxon>
        <taxon>Dikarya</taxon>
        <taxon>Ascomycota</taxon>
        <taxon>Pezizomycotina</taxon>
        <taxon>Sordariomycetes</taxon>
        <taxon>Hypocreomycetidae</taxon>
        <taxon>Glomerellales</taxon>
        <taxon>Glomerellaceae</taxon>
        <taxon>Colletotrichum</taxon>
        <taxon>Colletotrichum acutatum species complex</taxon>
    </lineage>
</organism>
<evidence type="ECO:0000313" key="2">
    <source>
        <dbReference type="Proteomes" id="UP000070121"/>
    </source>
</evidence>
<accession>A0A135T511</accession>
<dbReference type="EMBL" id="JFFI01002110">
    <property type="protein sequence ID" value="KXH43215.1"/>
    <property type="molecule type" value="Genomic_DNA"/>
</dbReference>
<dbReference type="Proteomes" id="UP000070121">
    <property type="component" value="Unassembled WGS sequence"/>
</dbReference>
<sequence>MFYTNDDDRLLVLSINNAISSGYEEDSIKNSNFATGSNSSMAAYWPWITYQGPDNSLFEVQNALVEDDLRPSTTWDARKLNIVAAKASRLALVPLSSNFSVIATKEAYGIIYQAANNSLMVATPGNSLDELAANCALSWTSGSTAPTISKSGSFARLLPGSTIRRITTSRRVHPVPRRIIRHQRSSKQCVRLATDTAGFFESRRFGFRHRVSDNGNDTY</sequence>
<comment type="caution">
    <text evidence="1">The sequence shown here is derived from an EMBL/GenBank/DDBJ whole genome shotgun (WGS) entry which is preliminary data.</text>
</comment>
<evidence type="ECO:0000313" key="1">
    <source>
        <dbReference type="EMBL" id="KXH43215.1"/>
    </source>
</evidence>
<keyword evidence="2" id="KW-1185">Reference proteome</keyword>
<protein>
    <submittedName>
        <fullName evidence="1">Uncharacterized protein</fullName>
    </submittedName>
</protein>
<dbReference type="AlphaFoldDB" id="A0A135T511"/>
<reference evidence="1 2" key="1">
    <citation type="submission" date="2014-02" db="EMBL/GenBank/DDBJ databases">
        <title>The genome sequence of Colletotrichum salicis CBS 607.94.</title>
        <authorList>
            <person name="Baroncelli R."/>
            <person name="Thon M.R."/>
        </authorList>
    </citation>
    <scope>NUCLEOTIDE SEQUENCE [LARGE SCALE GENOMIC DNA]</scope>
    <source>
        <strain evidence="1 2">CBS 607.94</strain>
    </source>
</reference>
<dbReference type="STRING" id="1209931.A0A135T511"/>